<name>A0A0A8Z5I1_ARUDO</name>
<dbReference type="AlphaFoldDB" id="A0A0A8Z5I1"/>
<dbReference type="EMBL" id="GBRH01263251">
    <property type="protein sequence ID" value="JAD34644.1"/>
    <property type="molecule type" value="Transcribed_RNA"/>
</dbReference>
<reference evidence="1" key="1">
    <citation type="submission" date="2014-09" db="EMBL/GenBank/DDBJ databases">
        <authorList>
            <person name="Magalhaes I.L.F."/>
            <person name="Oliveira U."/>
            <person name="Santos F.R."/>
            <person name="Vidigal T.H.D.A."/>
            <person name="Brescovit A.D."/>
            <person name="Santos A.J."/>
        </authorList>
    </citation>
    <scope>NUCLEOTIDE SEQUENCE</scope>
    <source>
        <tissue evidence="1">Shoot tissue taken approximately 20 cm above the soil surface</tissue>
    </source>
</reference>
<organism evidence="1">
    <name type="scientific">Arundo donax</name>
    <name type="common">Giant reed</name>
    <name type="synonym">Donax arundinaceus</name>
    <dbReference type="NCBI Taxonomy" id="35708"/>
    <lineage>
        <taxon>Eukaryota</taxon>
        <taxon>Viridiplantae</taxon>
        <taxon>Streptophyta</taxon>
        <taxon>Embryophyta</taxon>
        <taxon>Tracheophyta</taxon>
        <taxon>Spermatophyta</taxon>
        <taxon>Magnoliopsida</taxon>
        <taxon>Liliopsida</taxon>
        <taxon>Poales</taxon>
        <taxon>Poaceae</taxon>
        <taxon>PACMAD clade</taxon>
        <taxon>Arundinoideae</taxon>
        <taxon>Arundineae</taxon>
        <taxon>Arundo</taxon>
    </lineage>
</organism>
<proteinExistence type="predicted"/>
<sequence>MPGYKWQGSIQTIKLWS</sequence>
<evidence type="ECO:0000313" key="1">
    <source>
        <dbReference type="EMBL" id="JAD34644.1"/>
    </source>
</evidence>
<reference evidence="1" key="2">
    <citation type="journal article" date="2015" name="Data Brief">
        <title>Shoot transcriptome of the giant reed, Arundo donax.</title>
        <authorList>
            <person name="Barrero R.A."/>
            <person name="Guerrero F.D."/>
            <person name="Moolhuijzen P."/>
            <person name="Goolsby J.A."/>
            <person name="Tidwell J."/>
            <person name="Bellgard S.E."/>
            <person name="Bellgard M.I."/>
        </authorList>
    </citation>
    <scope>NUCLEOTIDE SEQUENCE</scope>
    <source>
        <tissue evidence="1">Shoot tissue taken approximately 20 cm above the soil surface</tissue>
    </source>
</reference>
<accession>A0A0A8Z5I1</accession>
<protein>
    <submittedName>
        <fullName evidence="1">Uncharacterized protein</fullName>
    </submittedName>
</protein>